<dbReference type="RefSeq" id="WP_210118463.1">
    <property type="nucleotide sequence ID" value="NZ_CP054142.1"/>
</dbReference>
<dbReference type="Gene3D" id="1.25.40.10">
    <property type="entry name" value="Tetratricopeptide repeat domain"/>
    <property type="match status" value="2"/>
</dbReference>
<evidence type="ECO:0000313" key="5">
    <source>
        <dbReference type="Proteomes" id="UP000671995"/>
    </source>
</evidence>
<gene>
    <name evidence="2" type="ORF">HRI96_05295</name>
    <name evidence="3" type="ORF">HRQ91_06670</name>
</gene>
<proteinExistence type="predicted"/>
<dbReference type="Pfam" id="PF13181">
    <property type="entry name" value="TPR_8"/>
    <property type="match status" value="1"/>
</dbReference>
<keyword evidence="4" id="KW-1185">Reference proteome</keyword>
<protein>
    <submittedName>
        <fullName evidence="2">Tetratricopeptide repeat protein</fullName>
    </submittedName>
</protein>
<evidence type="ECO:0000313" key="4">
    <source>
        <dbReference type="Proteomes" id="UP000671908"/>
    </source>
</evidence>
<dbReference type="PANTHER" id="PTHR12558:SF13">
    <property type="entry name" value="CELL DIVISION CYCLE PROTEIN 27 HOMOLOG"/>
    <property type="match status" value="1"/>
</dbReference>
<sequence>MSDDKILSEGISLYNRNSFKEALAFFLSLPDDSGADSMELMYYIGLCYAKVGRYDDALLYLEQVVTAGKNNNRILQCRYILAVIYALSGRKRLAQFELNKLLELGYRPASVYASLAYISWQQDEIDDCIDYYRKALAEDSKNLTALNGLGYVLACENRDLTEALAFCKKAVDGEPNSAACLDSLGWVYFKLGLMKEADKYVRQASLLNKGNHEIAEHLRIITETRYA</sequence>
<dbReference type="Proteomes" id="UP000671995">
    <property type="component" value="Chromosome"/>
</dbReference>
<dbReference type="SMART" id="SM00028">
    <property type="entry name" value="TPR"/>
    <property type="match status" value="4"/>
</dbReference>
<dbReference type="PROSITE" id="PS50005">
    <property type="entry name" value="TPR"/>
    <property type="match status" value="2"/>
</dbReference>
<feature type="repeat" description="TPR" evidence="1">
    <location>
        <begin position="109"/>
        <end position="142"/>
    </location>
</feature>
<dbReference type="Proteomes" id="UP000671908">
    <property type="component" value="Chromosome"/>
</dbReference>
<dbReference type="AlphaFoldDB" id="A0A975ID16"/>
<keyword evidence="1" id="KW-0802">TPR repeat</keyword>
<dbReference type="EMBL" id="CP054257">
    <property type="protein sequence ID" value="QTQ11669.1"/>
    <property type="molecule type" value="Genomic_DNA"/>
</dbReference>
<accession>A0A975ID16</accession>
<name>A0A975ID16_9SPIR</name>
<reference evidence="2 4" key="2">
    <citation type="journal article" date="2021" name="Microbiol. Resour. Announc.">
        <title>Complete Genome Sequences of Three Human Oral Treponema parvum Isolates.</title>
        <authorList>
            <person name="Zeng H."/>
            <person name="Watt R.M."/>
        </authorList>
    </citation>
    <scope>NUCLEOTIDE SEQUENCE</scope>
    <source>
        <strain evidence="3 4">ATCC 700770</strain>
        <strain evidence="2">ATCC 700773</strain>
    </source>
</reference>
<dbReference type="PANTHER" id="PTHR12558">
    <property type="entry name" value="CELL DIVISION CYCLE 16,23,27"/>
    <property type="match status" value="1"/>
</dbReference>
<dbReference type="KEGG" id="tpav:HRQ91_06670"/>
<evidence type="ECO:0000256" key="1">
    <source>
        <dbReference type="PROSITE-ProRule" id="PRU00339"/>
    </source>
</evidence>
<dbReference type="Pfam" id="PF13432">
    <property type="entry name" value="TPR_16"/>
    <property type="match status" value="2"/>
</dbReference>
<dbReference type="EMBL" id="CP054142">
    <property type="protein sequence ID" value="QTQ14162.1"/>
    <property type="molecule type" value="Genomic_DNA"/>
</dbReference>
<reference evidence="2" key="1">
    <citation type="submission" date="2020-05" db="EMBL/GenBank/DDBJ databases">
        <authorList>
            <person name="Zeng H."/>
            <person name="Chan Y.K."/>
            <person name="Watt R.M."/>
        </authorList>
    </citation>
    <scope>NUCLEOTIDE SEQUENCE</scope>
    <source>
        <strain evidence="3">ATCC 700770</strain>
        <strain evidence="2">ATCC 700773</strain>
    </source>
</reference>
<dbReference type="InterPro" id="IPR019734">
    <property type="entry name" value="TPR_rpt"/>
</dbReference>
<evidence type="ECO:0000313" key="2">
    <source>
        <dbReference type="EMBL" id="QTQ11669.1"/>
    </source>
</evidence>
<feature type="repeat" description="TPR" evidence="1">
    <location>
        <begin position="38"/>
        <end position="71"/>
    </location>
</feature>
<dbReference type="SUPFAM" id="SSF48452">
    <property type="entry name" value="TPR-like"/>
    <property type="match status" value="1"/>
</dbReference>
<organism evidence="2 5">
    <name type="scientific">Treponema parvum</name>
    <dbReference type="NCBI Taxonomy" id="138851"/>
    <lineage>
        <taxon>Bacteria</taxon>
        <taxon>Pseudomonadati</taxon>
        <taxon>Spirochaetota</taxon>
        <taxon>Spirochaetia</taxon>
        <taxon>Spirochaetales</taxon>
        <taxon>Treponemataceae</taxon>
        <taxon>Treponema</taxon>
    </lineage>
</organism>
<dbReference type="InterPro" id="IPR011990">
    <property type="entry name" value="TPR-like_helical_dom_sf"/>
</dbReference>
<evidence type="ECO:0000313" key="3">
    <source>
        <dbReference type="EMBL" id="QTQ14162.1"/>
    </source>
</evidence>